<feature type="transmembrane region" description="Helical" evidence="1">
    <location>
        <begin position="104"/>
        <end position="130"/>
    </location>
</feature>
<name>A0AAV6URD8_9ARAC</name>
<keyword evidence="3" id="KW-1185">Reference proteome</keyword>
<feature type="transmembrane region" description="Helical" evidence="1">
    <location>
        <begin position="175"/>
        <end position="200"/>
    </location>
</feature>
<keyword evidence="1" id="KW-0812">Transmembrane</keyword>
<feature type="transmembrane region" description="Helical" evidence="1">
    <location>
        <begin position="63"/>
        <end position="84"/>
    </location>
</feature>
<proteinExistence type="predicted"/>
<organism evidence="2 3">
    <name type="scientific">Oedothorax gibbosus</name>
    <dbReference type="NCBI Taxonomy" id="931172"/>
    <lineage>
        <taxon>Eukaryota</taxon>
        <taxon>Metazoa</taxon>
        <taxon>Ecdysozoa</taxon>
        <taxon>Arthropoda</taxon>
        <taxon>Chelicerata</taxon>
        <taxon>Arachnida</taxon>
        <taxon>Araneae</taxon>
        <taxon>Araneomorphae</taxon>
        <taxon>Entelegynae</taxon>
        <taxon>Araneoidea</taxon>
        <taxon>Linyphiidae</taxon>
        <taxon>Erigoninae</taxon>
        <taxon>Oedothorax</taxon>
    </lineage>
</organism>
<keyword evidence="1" id="KW-1133">Transmembrane helix</keyword>
<dbReference type="Proteomes" id="UP000827092">
    <property type="component" value="Unassembled WGS sequence"/>
</dbReference>
<dbReference type="EMBL" id="JAFNEN010000307">
    <property type="protein sequence ID" value="KAG8186283.1"/>
    <property type="molecule type" value="Genomic_DNA"/>
</dbReference>
<dbReference type="AlphaFoldDB" id="A0AAV6URD8"/>
<evidence type="ECO:0008006" key="4">
    <source>
        <dbReference type="Google" id="ProtNLM"/>
    </source>
</evidence>
<comment type="caution">
    <text evidence="2">The sequence shown here is derived from an EMBL/GenBank/DDBJ whole genome shotgun (WGS) entry which is preliminary data.</text>
</comment>
<feature type="transmembrane region" description="Helical" evidence="1">
    <location>
        <begin position="212"/>
        <end position="233"/>
    </location>
</feature>
<sequence>MSVILFKESISKANLAITITSFVHRWVLCTRINTLRILAIRLNRLANNLNVHSENSKTKYLRYLVLLSSLLYIPIVICSAVTLHQIVPILTYNYVISNPITNTALIIAFAGTFVLYLMLPYNIFGLYYIVVCCTLQRMINSLKYSLAQNDLHNYNDIFTNYLAIRRFVADMDKKLSFLMLTSSLHNACVMYFGLTCWLHPKEYGGPFQRASIWFLVPANYLPFFAVILSACCVHEASSSMWNAGQELLKFGGAPTFPQIRLLYLTEKELTLSVWKIVPIKRSFLVATMGTIFTYCVLLDNLRWMSRDI</sequence>
<gene>
    <name evidence="2" type="ORF">JTE90_004627</name>
</gene>
<feature type="transmembrane region" description="Helical" evidence="1">
    <location>
        <begin position="283"/>
        <end position="303"/>
    </location>
</feature>
<evidence type="ECO:0000313" key="2">
    <source>
        <dbReference type="EMBL" id="KAG8186283.1"/>
    </source>
</evidence>
<accession>A0AAV6URD8</accession>
<keyword evidence="1" id="KW-0472">Membrane</keyword>
<reference evidence="2 3" key="1">
    <citation type="journal article" date="2022" name="Nat. Ecol. Evol.">
        <title>A masculinizing supergene underlies an exaggerated male reproductive morph in a spider.</title>
        <authorList>
            <person name="Hendrickx F."/>
            <person name="De Corte Z."/>
            <person name="Sonet G."/>
            <person name="Van Belleghem S.M."/>
            <person name="Kostlbacher S."/>
            <person name="Vangestel C."/>
        </authorList>
    </citation>
    <scope>NUCLEOTIDE SEQUENCE [LARGE SCALE GENOMIC DNA]</scope>
    <source>
        <strain evidence="2">W744_W776</strain>
    </source>
</reference>
<protein>
    <recommendedName>
        <fullName evidence="4">Gustatory receptor</fullName>
    </recommendedName>
</protein>
<evidence type="ECO:0000256" key="1">
    <source>
        <dbReference type="SAM" id="Phobius"/>
    </source>
</evidence>
<evidence type="ECO:0000313" key="3">
    <source>
        <dbReference type="Proteomes" id="UP000827092"/>
    </source>
</evidence>